<dbReference type="GO" id="GO:0006950">
    <property type="term" value="P:response to stress"/>
    <property type="evidence" value="ECO:0007669"/>
    <property type="project" value="TreeGrafter"/>
</dbReference>
<dbReference type="PROSITE" id="PS50995">
    <property type="entry name" value="HTH_MARR_2"/>
    <property type="match status" value="1"/>
</dbReference>
<sequence>MEADLTSAALLALRKILLAAEVETRKMTASIGLAPSQVLILRQIASRDGVTPSALAAAVWLGQATITNIVDRLVAAGLVTRTRSEYDKRQVLLRVTEEGREKLKASPLPLQLRISEAFGELPTWEQAMILASLERLGSLLDDGSEDAAGRARK</sequence>
<comment type="caution">
    <text evidence="5">The sequence shown here is derived from an EMBL/GenBank/DDBJ whole genome shotgun (WGS) entry which is preliminary data.</text>
</comment>
<proteinExistence type="predicted"/>
<gene>
    <name evidence="5" type="ORF">LK12_07325</name>
</gene>
<evidence type="ECO:0000313" key="6">
    <source>
        <dbReference type="Proteomes" id="UP000031057"/>
    </source>
</evidence>
<dbReference type="InterPro" id="IPR000835">
    <property type="entry name" value="HTH_MarR-typ"/>
</dbReference>
<evidence type="ECO:0000256" key="2">
    <source>
        <dbReference type="ARBA" id="ARBA00023125"/>
    </source>
</evidence>
<keyword evidence="3" id="KW-0804">Transcription</keyword>
<dbReference type="STRING" id="1348853.LK12_07325"/>
<keyword evidence="1" id="KW-0805">Transcription regulation</keyword>
<keyword evidence="2" id="KW-0238">DNA-binding</keyword>
<dbReference type="OrthoDB" id="8447118at2"/>
<dbReference type="Pfam" id="PF01047">
    <property type="entry name" value="MarR"/>
    <property type="match status" value="1"/>
</dbReference>
<accession>A0A0B1ZTX6</accession>
<reference evidence="5 6" key="1">
    <citation type="submission" date="2014-10" db="EMBL/GenBank/DDBJ databases">
        <title>Genome sequence of Novosphingobium malaysiense MUSC 273(T).</title>
        <authorList>
            <person name="Lee L.-H."/>
        </authorList>
    </citation>
    <scope>NUCLEOTIDE SEQUENCE [LARGE SCALE GENOMIC DNA]</scope>
    <source>
        <strain evidence="5 6">MUSC 273</strain>
    </source>
</reference>
<dbReference type="PRINTS" id="PR00598">
    <property type="entry name" value="HTHMARR"/>
</dbReference>
<name>A0A0B1ZTX6_9SPHN</name>
<dbReference type="AlphaFoldDB" id="A0A0B1ZTX6"/>
<evidence type="ECO:0000313" key="5">
    <source>
        <dbReference type="EMBL" id="KHK92577.1"/>
    </source>
</evidence>
<dbReference type="InterPro" id="IPR023187">
    <property type="entry name" value="Tscrpt_reg_MarR-type_CS"/>
</dbReference>
<evidence type="ECO:0000256" key="1">
    <source>
        <dbReference type="ARBA" id="ARBA00023015"/>
    </source>
</evidence>
<dbReference type="PANTHER" id="PTHR33164:SF89">
    <property type="entry name" value="MARR FAMILY REGULATORY PROTEIN"/>
    <property type="match status" value="1"/>
</dbReference>
<dbReference type="GO" id="GO:0003677">
    <property type="term" value="F:DNA binding"/>
    <property type="evidence" value="ECO:0007669"/>
    <property type="project" value="UniProtKB-KW"/>
</dbReference>
<dbReference type="InterPro" id="IPR036390">
    <property type="entry name" value="WH_DNA-bd_sf"/>
</dbReference>
<organism evidence="5 6">
    <name type="scientific">Novosphingobium malaysiense</name>
    <dbReference type="NCBI Taxonomy" id="1348853"/>
    <lineage>
        <taxon>Bacteria</taxon>
        <taxon>Pseudomonadati</taxon>
        <taxon>Pseudomonadota</taxon>
        <taxon>Alphaproteobacteria</taxon>
        <taxon>Sphingomonadales</taxon>
        <taxon>Sphingomonadaceae</taxon>
        <taxon>Novosphingobium</taxon>
    </lineage>
</organism>
<dbReference type="InterPro" id="IPR036388">
    <property type="entry name" value="WH-like_DNA-bd_sf"/>
</dbReference>
<evidence type="ECO:0000256" key="3">
    <source>
        <dbReference type="ARBA" id="ARBA00023163"/>
    </source>
</evidence>
<dbReference type="PANTHER" id="PTHR33164">
    <property type="entry name" value="TRANSCRIPTIONAL REGULATOR, MARR FAMILY"/>
    <property type="match status" value="1"/>
</dbReference>
<dbReference type="RefSeq" id="WP_039281132.1">
    <property type="nucleotide sequence ID" value="NZ_JTDI01000002.1"/>
</dbReference>
<feature type="domain" description="HTH marR-type" evidence="4">
    <location>
        <begin position="2"/>
        <end position="138"/>
    </location>
</feature>
<dbReference type="EMBL" id="JTDI01000002">
    <property type="protein sequence ID" value="KHK92577.1"/>
    <property type="molecule type" value="Genomic_DNA"/>
</dbReference>
<dbReference type="Gene3D" id="1.10.10.10">
    <property type="entry name" value="Winged helix-like DNA-binding domain superfamily/Winged helix DNA-binding domain"/>
    <property type="match status" value="1"/>
</dbReference>
<dbReference type="InterPro" id="IPR039422">
    <property type="entry name" value="MarR/SlyA-like"/>
</dbReference>
<evidence type="ECO:0000259" key="4">
    <source>
        <dbReference type="PROSITE" id="PS50995"/>
    </source>
</evidence>
<dbReference type="Proteomes" id="UP000031057">
    <property type="component" value="Unassembled WGS sequence"/>
</dbReference>
<dbReference type="SMART" id="SM00347">
    <property type="entry name" value="HTH_MARR"/>
    <property type="match status" value="1"/>
</dbReference>
<dbReference type="GO" id="GO:0003700">
    <property type="term" value="F:DNA-binding transcription factor activity"/>
    <property type="evidence" value="ECO:0007669"/>
    <property type="project" value="InterPro"/>
</dbReference>
<dbReference type="SUPFAM" id="SSF46785">
    <property type="entry name" value="Winged helix' DNA-binding domain"/>
    <property type="match status" value="1"/>
</dbReference>
<keyword evidence="6" id="KW-1185">Reference proteome</keyword>
<protein>
    <submittedName>
        <fullName evidence="5">MarR family transcriptional regulator</fullName>
    </submittedName>
</protein>
<dbReference type="PROSITE" id="PS01117">
    <property type="entry name" value="HTH_MARR_1"/>
    <property type="match status" value="1"/>
</dbReference>